<keyword evidence="2" id="KW-1185">Reference proteome</keyword>
<evidence type="ECO:0000313" key="2">
    <source>
        <dbReference type="Proteomes" id="UP000324222"/>
    </source>
</evidence>
<evidence type="ECO:0008006" key="3">
    <source>
        <dbReference type="Google" id="ProtNLM"/>
    </source>
</evidence>
<reference evidence="1 2" key="1">
    <citation type="submission" date="2019-05" db="EMBL/GenBank/DDBJ databases">
        <title>Another draft genome of Portunus trituberculatus and its Hox gene families provides insights of decapod evolution.</title>
        <authorList>
            <person name="Jeong J.-H."/>
            <person name="Song I."/>
            <person name="Kim S."/>
            <person name="Choi T."/>
            <person name="Kim D."/>
            <person name="Ryu S."/>
            <person name="Kim W."/>
        </authorList>
    </citation>
    <scope>NUCLEOTIDE SEQUENCE [LARGE SCALE GENOMIC DNA]</scope>
    <source>
        <tissue evidence="1">Muscle</tissue>
    </source>
</reference>
<sequence>MPHSKYHPQFPGLLSLRNGPDGLRGSGPIVHLMEMIVFYLKTCLAFVVPEDRLFGVRLPNGTWNGIFGLIQEQVSEKDHKRSYWSLLSRYSSVAAALSLTPPDIVLQKVDMSGVPLITSPERFRLFDTGEWVLSGFRSIAHKRPTPEADILGFIKPFTMQVSL</sequence>
<organism evidence="1 2">
    <name type="scientific">Portunus trituberculatus</name>
    <name type="common">Swimming crab</name>
    <name type="synonym">Neptunus trituberculatus</name>
    <dbReference type="NCBI Taxonomy" id="210409"/>
    <lineage>
        <taxon>Eukaryota</taxon>
        <taxon>Metazoa</taxon>
        <taxon>Ecdysozoa</taxon>
        <taxon>Arthropoda</taxon>
        <taxon>Crustacea</taxon>
        <taxon>Multicrustacea</taxon>
        <taxon>Malacostraca</taxon>
        <taxon>Eumalacostraca</taxon>
        <taxon>Eucarida</taxon>
        <taxon>Decapoda</taxon>
        <taxon>Pleocyemata</taxon>
        <taxon>Brachyura</taxon>
        <taxon>Eubrachyura</taxon>
        <taxon>Portunoidea</taxon>
        <taxon>Portunidae</taxon>
        <taxon>Portuninae</taxon>
        <taxon>Portunus</taxon>
    </lineage>
</organism>
<evidence type="ECO:0000313" key="1">
    <source>
        <dbReference type="EMBL" id="MPC63630.1"/>
    </source>
</evidence>
<comment type="caution">
    <text evidence="1">The sequence shown here is derived from an EMBL/GenBank/DDBJ whole genome shotgun (WGS) entry which is preliminary data.</text>
</comment>
<proteinExistence type="predicted"/>
<protein>
    <recommendedName>
        <fullName evidence="3">Ionotropic glutamate receptor L-glutamate and glycine-binding domain-containing protein</fullName>
    </recommendedName>
</protein>
<dbReference type="AlphaFoldDB" id="A0A5B7GUC0"/>
<name>A0A5B7GUC0_PORTR</name>
<gene>
    <name evidence="1" type="ORF">E2C01_057730</name>
</gene>
<dbReference type="Gene3D" id="3.40.190.10">
    <property type="entry name" value="Periplasmic binding protein-like II"/>
    <property type="match status" value="1"/>
</dbReference>
<accession>A0A5B7GUC0</accession>
<dbReference type="EMBL" id="VSRR010021064">
    <property type="protein sequence ID" value="MPC63630.1"/>
    <property type="molecule type" value="Genomic_DNA"/>
</dbReference>
<dbReference type="OrthoDB" id="6364239at2759"/>
<dbReference type="Proteomes" id="UP000324222">
    <property type="component" value="Unassembled WGS sequence"/>
</dbReference>